<dbReference type="Gene3D" id="3.40.50.10140">
    <property type="entry name" value="Toll/interleukin-1 receptor homology (TIR) domain"/>
    <property type="match status" value="1"/>
</dbReference>
<feature type="region of interest" description="Disordered" evidence="1">
    <location>
        <begin position="1"/>
        <end position="25"/>
    </location>
</feature>
<keyword evidence="5" id="KW-1185">Reference proteome</keyword>
<dbReference type="Proteomes" id="UP001250214">
    <property type="component" value="Unassembled WGS sequence"/>
</dbReference>
<comment type="caution">
    <text evidence="4">The sequence shown here is derived from an EMBL/GenBank/DDBJ whole genome shotgun (WGS) entry which is preliminary data.</text>
</comment>
<dbReference type="Pfam" id="PF13676">
    <property type="entry name" value="TIR_2"/>
    <property type="match status" value="1"/>
</dbReference>
<organism evidence="4 5">
    <name type="scientific">Lipingzhangella rawalii</name>
    <dbReference type="NCBI Taxonomy" id="2055835"/>
    <lineage>
        <taxon>Bacteria</taxon>
        <taxon>Bacillati</taxon>
        <taxon>Actinomycetota</taxon>
        <taxon>Actinomycetes</taxon>
        <taxon>Streptosporangiales</taxon>
        <taxon>Nocardiopsidaceae</taxon>
        <taxon>Lipingzhangella</taxon>
    </lineage>
</organism>
<dbReference type="EMBL" id="JAVLVT010000004">
    <property type="protein sequence ID" value="MDS1270703.1"/>
    <property type="molecule type" value="Genomic_DNA"/>
</dbReference>
<accession>A0ABU2H5Y5</accession>
<feature type="domain" description="TIR" evidence="2">
    <location>
        <begin position="33"/>
        <end position="102"/>
    </location>
</feature>
<dbReference type="InterPro" id="IPR000157">
    <property type="entry name" value="TIR_dom"/>
</dbReference>
<proteinExistence type="predicted"/>
<protein>
    <submittedName>
        <fullName evidence="4">SAVED domain-containing protein</fullName>
    </submittedName>
</protein>
<evidence type="ECO:0000313" key="4">
    <source>
        <dbReference type="EMBL" id="MDS1270703.1"/>
    </source>
</evidence>
<dbReference type="Pfam" id="PF18145">
    <property type="entry name" value="SAVED"/>
    <property type="match status" value="1"/>
</dbReference>
<name>A0ABU2H5Y5_9ACTN</name>
<dbReference type="InterPro" id="IPR035897">
    <property type="entry name" value="Toll_tir_struct_dom_sf"/>
</dbReference>
<dbReference type="NCBIfam" id="NF033611">
    <property type="entry name" value="SAVED"/>
    <property type="match status" value="1"/>
</dbReference>
<evidence type="ECO:0000259" key="2">
    <source>
        <dbReference type="Pfam" id="PF13676"/>
    </source>
</evidence>
<reference evidence="5" key="1">
    <citation type="submission" date="2023-07" db="EMBL/GenBank/DDBJ databases">
        <title>Novel species in the genus Lipingzhangella isolated from Sambhar Salt Lake.</title>
        <authorList>
            <person name="Jiya N."/>
            <person name="Kajale S."/>
            <person name="Sharma A."/>
        </authorList>
    </citation>
    <scope>NUCLEOTIDE SEQUENCE [LARGE SCALE GENOMIC DNA]</scope>
    <source>
        <strain evidence="5">LS1_29</strain>
    </source>
</reference>
<gene>
    <name evidence="4" type="ORF">RIF23_10370</name>
</gene>
<sequence>MSTPTDNPDTTPHDPQVGPGPPSSGVVDRIGPIFISYRHSDGRSVAEEITWLLRSAGLLAWLDTVNLPPGPFTTHLEQALTNGLSGAVLIVTADIEHSTTVREQELPRLRQLAGNPNFGFAVANAVAPDGEAMDLAAPDRLLGLEQGVLRNYMQYNAWSGDQQLTMVDQLLKHRIRQLEPPVPESEGSNERLFTIAVQTREEQVLAEAYRQDLHIHLQPPESQRKVPPRAALERLQRTLPRTSAAVARTGATTVRLSGGIHLSVSLAIGAALPETLIGRMELVGPRQHIWSSEAAVDDPHDHDIVCAEVPETVDSRAGSRARMAVFVTMAPNPDQSPFPPLLREADPPFTHAVRISLDPLEQFDPREAGRLSWTVANRLKAIATQHGDENGPAEVHLAYHGPTALAALIGRYLNTLRTVVYEYRPAEYVPMMTLDPGVTDGPIVQVHPAG</sequence>
<evidence type="ECO:0000313" key="5">
    <source>
        <dbReference type="Proteomes" id="UP001250214"/>
    </source>
</evidence>
<dbReference type="InterPro" id="IPR040836">
    <property type="entry name" value="SAVED"/>
</dbReference>
<dbReference type="RefSeq" id="WP_310912255.1">
    <property type="nucleotide sequence ID" value="NZ_JAVLVT010000004.1"/>
</dbReference>
<feature type="domain" description="SMODS-associated and fused to various effectors" evidence="3">
    <location>
        <begin position="248"/>
        <end position="433"/>
    </location>
</feature>
<evidence type="ECO:0000259" key="3">
    <source>
        <dbReference type="Pfam" id="PF18145"/>
    </source>
</evidence>
<evidence type="ECO:0000256" key="1">
    <source>
        <dbReference type="SAM" id="MobiDB-lite"/>
    </source>
</evidence>
<dbReference type="SUPFAM" id="SSF52200">
    <property type="entry name" value="Toll/Interleukin receptor TIR domain"/>
    <property type="match status" value="1"/>
</dbReference>